<feature type="region of interest" description="Disordered" evidence="2">
    <location>
        <begin position="121"/>
        <end position="159"/>
    </location>
</feature>
<sequence>MADRVKKRTSSDRRCDQVRFLERSGIIMPSCTYCHEKKLECVAHERYARCLPCAKAGRSNCDVHGVDLRPFIKEKERLDAAKKALLEELFQKQSKLMRLEQQSRALEERAIAAFRRESRLLDEEEKEERSAAARSTEAPPTSTSAPSEPPSADPYAGYDWLSDPTVDLGCVGVGPSFLADQGSSGGTPPVSQGSGGS</sequence>
<protein>
    <recommendedName>
        <fullName evidence="5">Zn(2)-C6 fungal-type domain-containing protein</fullName>
    </recommendedName>
</protein>
<gene>
    <name evidence="3" type="ORF">N658DRAFT_511854</name>
</gene>
<name>A0AAN6PQ66_9PEZI</name>
<feature type="region of interest" description="Disordered" evidence="2">
    <location>
        <begin position="171"/>
        <end position="197"/>
    </location>
</feature>
<dbReference type="EMBL" id="MU863819">
    <property type="protein sequence ID" value="KAK4095688.1"/>
    <property type="molecule type" value="Genomic_DNA"/>
</dbReference>
<evidence type="ECO:0000256" key="1">
    <source>
        <dbReference type="SAM" id="Coils"/>
    </source>
</evidence>
<keyword evidence="1" id="KW-0175">Coiled coil</keyword>
<accession>A0AAN6PQ66</accession>
<feature type="compositionally biased region" description="Basic and acidic residues" evidence="2">
    <location>
        <begin position="121"/>
        <end position="131"/>
    </location>
</feature>
<organism evidence="3 4">
    <name type="scientific">Parathielavia hyrcaniae</name>
    <dbReference type="NCBI Taxonomy" id="113614"/>
    <lineage>
        <taxon>Eukaryota</taxon>
        <taxon>Fungi</taxon>
        <taxon>Dikarya</taxon>
        <taxon>Ascomycota</taxon>
        <taxon>Pezizomycotina</taxon>
        <taxon>Sordariomycetes</taxon>
        <taxon>Sordariomycetidae</taxon>
        <taxon>Sordariales</taxon>
        <taxon>Chaetomiaceae</taxon>
        <taxon>Parathielavia</taxon>
    </lineage>
</organism>
<evidence type="ECO:0008006" key="5">
    <source>
        <dbReference type="Google" id="ProtNLM"/>
    </source>
</evidence>
<reference evidence="3" key="1">
    <citation type="journal article" date="2023" name="Mol. Phylogenet. Evol.">
        <title>Genome-scale phylogeny and comparative genomics of the fungal order Sordariales.</title>
        <authorList>
            <person name="Hensen N."/>
            <person name="Bonometti L."/>
            <person name="Westerberg I."/>
            <person name="Brannstrom I.O."/>
            <person name="Guillou S."/>
            <person name="Cros-Aarteil S."/>
            <person name="Calhoun S."/>
            <person name="Haridas S."/>
            <person name="Kuo A."/>
            <person name="Mondo S."/>
            <person name="Pangilinan J."/>
            <person name="Riley R."/>
            <person name="LaButti K."/>
            <person name="Andreopoulos B."/>
            <person name="Lipzen A."/>
            <person name="Chen C."/>
            <person name="Yan M."/>
            <person name="Daum C."/>
            <person name="Ng V."/>
            <person name="Clum A."/>
            <person name="Steindorff A."/>
            <person name="Ohm R.A."/>
            <person name="Martin F."/>
            <person name="Silar P."/>
            <person name="Natvig D.O."/>
            <person name="Lalanne C."/>
            <person name="Gautier V."/>
            <person name="Ament-Velasquez S.L."/>
            <person name="Kruys A."/>
            <person name="Hutchinson M.I."/>
            <person name="Powell A.J."/>
            <person name="Barry K."/>
            <person name="Miller A.N."/>
            <person name="Grigoriev I.V."/>
            <person name="Debuchy R."/>
            <person name="Gladieux P."/>
            <person name="Hiltunen Thoren M."/>
            <person name="Johannesson H."/>
        </authorList>
    </citation>
    <scope>NUCLEOTIDE SEQUENCE</scope>
    <source>
        <strain evidence="3">CBS 757.83</strain>
    </source>
</reference>
<evidence type="ECO:0000313" key="4">
    <source>
        <dbReference type="Proteomes" id="UP001305647"/>
    </source>
</evidence>
<evidence type="ECO:0000256" key="2">
    <source>
        <dbReference type="SAM" id="MobiDB-lite"/>
    </source>
</evidence>
<keyword evidence="4" id="KW-1185">Reference proteome</keyword>
<feature type="coiled-coil region" evidence="1">
    <location>
        <begin position="82"/>
        <end position="116"/>
    </location>
</feature>
<dbReference type="AlphaFoldDB" id="A0AAN6PQ66"/>
<feature type="compositionally biased region" description="Low complexity" evidence="2">
    <location>
        <begin position="132"/>
        <end position="146"/>
    </location>
</feature>
<dbReference type="Proteomes" id="UP001305647">
    <property type="component" value="Unassembled WGS sequence"/>
</dbReference>
<proteinExistence type="predicted"/>
<evidence type="ECO:0000313" key="3">
    <source>
        <dbReference type="EMBL" id="KAK4095688.1"/>
    </source>
</evidence>
<comment type="caution">
    <text evidence="3">The sequence shown here is derived from an EMBL/GenBank/DDBJ whole genome shotgun (WGS) entry which is preliminary data.</text>
</comment>
<reference evidence="3" key="2">
    <citation type="submission" date="2023-05" db="EMBL/GenBank/DDBJ databases">
        <authorList>
            <consortium name="Lawrence Berkeley National Laboratory"/>
            <person name="Steindorff A."/>
            <person name="Hensen N."/>
            <person name="Bonometti L."/>
            <person name="Westerberg I."/>
            <person name="Brannstrom I.O."/>
            <person name="Guillou S."/>
            <person name="Cros-Aarteil S."/>
            <person name="Calhoun S."/>
            <person name="Haridas S."/>
            <person name="Kuo A."/>
            <person name="Mondo S."/>
            <person name="Pangilinan J."/>
            <person name="Riley R."/>
            <person name="Labutti K."/>
            <person name="Andreopoulos B."/>
            <person name="Lipzen A."/>
            <person name="Chen C."/>
            <person name="Yanf M."/>
            <person name="Daum C."/>
            <person name="Ng V."/>
            <person name="Clum A."/>
            <person name="Ohm R."/>
            <person name="Martin F."/>
            <person name="Silar P."/>
            <person name="Natvig D."/>
            <person name="Lalanne C."/>
            <person name="Gautier V."/>
            <person name="Ament-Velasquez S.L."/>
            <person name="Kruys A."/>
            <person name="Hutchinson M.I."/>
            <person name="Powell A.J."/>
            <person name="Barry K."/>
            <person name="Miller A.N."/>
            <person name="Grigoriev I.V."/>
            <person name="Debuchy R."/>
            <person name="Gladieux P."/>
            <person name="Thoren M.H."/>
            <person name="Johannesson H."/>
        </authorList>
    </citation>
    <scope>NUCLEOTIDE SEQUENCE</scope>
    <source>
        <strain evidence="3">CBS 757.83</strain>
    </source>
</reference>